<feature type="transmembrane region" description="Helical" evidence="2">
    <location>
        <begin position="30"/>
        <end position="49"/>
    </location>
</feature>
<proteinExistence type="inferred from homology"/>
<reference evidence="3" key="1">
    <citation type="submission" date="2020-06" db="EMBL/GenBank/DDBJ databases">
        <title>Organellar genomes of a novel haptophyte.</title>
        <authorList>
            <person name="Kamikawa R."/>
            <person name="Miyashita H."/>
        </authorList>
    </citation>
    <scope>NUCLEOTIDE SEQUENCE</scope>
    <source>
        <strain evidence="3">NIES-3900</strain>
    </source>
</reference>
<evidence type="ECO:0000313" key="3">
    <source>
        <dbReference type="EMBL" id="BCG67696.1"/>
    </source>
</evidence>
<dbReference type="Pfam" id="PF04483">
    <property type="entry name" value="DUF565"/>
    <property type="match status" value="1"/>
</dbReference>
<organism evidence="3">
    <name type="scientific">Haptophyceae sp. NIES-3900</name>
    <dbReference type="NCBI Taxonomy" id="2748608"/>
    <lineage>
        <taxon>Eukaryota</taxon>
        <taxon>Haptista</taxon>
        <taxon>Haptophyta</taxon>
    </lineage>
</organism>
<dbReference type="PANTHER" id="PTHR33787">
    <property type="match status" value="1"/>
</dbReference>
<keyword evidence="2" id="KW-1133">Transmembrane helix</keyword>
<dbReference type="PANTHER" id="PTHR33787:SF4">
    <property type="entry name" value="YCF20-LIKE PROTEIN"/>
    <property type="match status" value="1"/>
</dbReference>
<keyword evidence="3" id="KW-0934">Plastid</keyword>
<name>A0A7R7AHN6_9EUKA</name>
<evidence type="ECO:0000256" key="1">
    <source>
        <dbReference type="ARBA" id="ARBA00009846"/>
    </source>
</evidence>
<dbReference type="EMBL" id="LC564893">
    <property type="protein sequence ID" value="BCG67696.1"/>
    <property type="molecule type" value="Genomic_DNA"/>
</dbReference>
<keyword evidence="2" id="KW-0472">Membrane</keyword>
<keyword evidence="3" id="KW-0150">Chloroplast</keyword>
<protein>
    <submittedName>
        <fullName evidence="3">Conserved protein</fullName>
    </submittedName>
</protein>
<feature type="transmembrane region" description="Helical" evidence="2">
    <location>
        <begin position="61"/>
        <end position="79"/>
    </location>
</feature>
<accession>A0A7R7AHN6</accession>
<dbReference type="AlphaFoldDB" id="A0A7R7AHN6"/>
<sequence>MTIFIRITSLLSGYFLAVTLASVLTRNEQWILLIISSLVAFLESTGNIYYSSNLDTSMKRVKIFLSLNYLKIGVLYGLFMDAFKLGS</sequence>
<dbReference type="InterPro" id="IPR007572">
    <property type="entry name" value="Uncharacterised_Ycf20"/>
</dbReference>
<comment type="similarity">
    <text evidence="1">Belongs to the ycf20 family.</text>
</comment>
<evidence type="ECO:0000256" key="2">
    <source>
        <dbReference type="SAM" id="Phobius"/>
    </source>
</evidence>
<gene>
    <name evidence="3" type="primary">ycf20</name>
</gene>
<geneLocation type="chloroplast" evidence="3"/>
<feature type="transmembrane region" description="Helical" evidence="2">
    <location>
        <begin position="7"/>
        <end position="24"/>
    </location>
</feature>
<keyword evidence="2" id="KW-0812">Transmembrane</keyword>